<dbReference type="RefSeq" id="WP_155351854.1">
    <property type="nucleotide sequence ID" value="NZ_BAAAHM010000003.1"/>
</dbReference>
<dbReference type="Proteomes" id="UP000377595">
    <property type="component" value="Unassembled WGS sequence"/>
</dbReference>
<accession>A0A5M3Y1J1</accession>
<dbReference type="AlphaFoldDB" id="A0A5M3Y1J1"/>
<gene>
    <name evidence="1" type="ORF">Aple_100910</name>
</gene>
<reference evidence="1 2" key="1">
    <citation type="submission" date="2019-10" db="EMBL/GenBank/DDBJ databases">
        <title>Whole genome shotgun sequence of Acrocarpospora pleiomorpha NBRC 16267.</title>
        <authorList>
            <person name="Ichikawa N."/>
            <person name="Kimura A."/>
            <person name="Kitahashi Y."/>
            <person name="Komaki H."/>
            <person name="Oguchi A."/>
        </authorList>
    </citation>
    <scope>NUCLEOTIDE SEQUENCE [LARGE SCALE GENOMIC DNA]</scope>
    <source>
        <strain evidence="1 2">NBRC 16267</strain>
    </source>
</reference>
<keyword evidence="2" id="KW-1185">Reference proteome</keyword>
<evidence type="ECO:0000313" key="2">
    <source>
        <dbReference type="Proteomes" id="UP000377595"/>
    </source>
</evidence>
<protein>
    <submittedName>
        <fullName evidence="1">Uncharacterized protein</fullName>
    </submittedName>
</protein>
<organism evidence="1 2">
    <name type="scientific">Acrocarpospora pleiomorpha</name>
    <dbReference type="NCBI Taxonomy" id="90975"/>
    <lineage>
        <taxon>Bacteria</taxon>
        <taxon>Bacillati</taxon>
        <taxon>Actinomycetota</taxon>
        <taxon>Actinomycetes</taxon>
        <taxon>Streptosporangiales</taxon>
        <taxon>Streptosporangiaceae</taxon>
        <taxon>Acrocarpospora</taxon>
    </lineage>
</organism>
<evidence type="ECO:0000313" key="1">
    <source>
        <dbReference type="EMBL" id="GES27192.1"/>
    </source>
</evidence>
<name>A0A5M3Y1J1_9ACTN</name>
<proteinExistence type="predicted"/>
<dbReference type="EMBL" id="BLAF01000113">
    <property type="protein sequence ID" value="GES27192.1"/>
    <property type="molecule type" value="Genomic_DNA"/>
</dbReference>
<sequence>MRVNAWRVVGGAFTAFVVIVAAVTAHTELLWGDGLDGSADTMLISAHHSETLTEVYVLTAPVLIVRAGDGVQVTIVPGTDKQLTIRRELSWTGDDSPNLRQFWNGRTLRADVSCRDTCTAAYTLSVPANVKVERPDGAPLAPGIP</sequence>
<comment type="caution">
    <text evidence="1">The sequence shown here is derived from an EMBL/GenBank/DDBJ whole genome shotgun (WGS) entry which is preliminary data.</text>
</comment>
<dbReference type="OrthoDB" id="3531155at2"/>